<evidence type="ECO:0000313" key="14">
    <source>
        <dbReference type="Proteomes" id="UP000293719"/>
    </source>
</evidence>
<dbReference type="Pfam" id="PF05951">
    <property type="entry name" value="Peptidase_M15_2"/>
    <property type="match status" value="1"/>
</dbReference>
<keyword evidence="14" id="KW-1185">Reference proteome</keyword>
<evidence type="ECO:0000256" key="6">
    <source>
        <dbReference type="ARBA" id="ARBA00022801"/>
    </source>
</evidence>
<dbReference type="GO" id="GO:0006508">
    <property type="term" value="P:proteolysis"/>
    <property type="evidence" value="ECO:0007669"/>
    <property type="project" value="UniProtKB-KW"/>
</dbReference>
<dbReference type="EMBL" id="CP036532">
    <property type="protein sequence ID" value="QBK32425.1"/>
    <property type="molecule type" value="Genomic_DNA"/>
</dbReference>
<evidence type="ECO:0000256" key="3">
    <source>
        <dbReference type="ARBA" id="ARBA00022670"/>
    </source>
</evidence>
<dbReference type="OrthoDB" id="9782994at2"/>
<keyword evidence="9" id="KW-0961">Cell wall biogenesis/degradation</keyword>
<dbReference type="KEGG" id="rpod:E0E05_14720"/>
<dbReference type="GO" id="GO:0046872">
    <property type="term" value="F:metal ion binding"/>
    <property type="evidence" value="ECO:0007669"/>
    <property type="project" value="UniProtKB-KW"/>
</dbReference>
<evidence type="ECO:0000256" key="12">
    <source>
        <dbReference type="SAM" id="MobiDB-lite"/>
    </source>
</evidence>
<dbReference type="AlphaFoldDB" id="A0A4P6V533"/>
<name>A0A4P6V533_9HYPH</name>
<dbReference type="SUPFAM" id="SSF55166">
    <property type="entry name" value="Hedgehog/DD-peptidase"/>
    <property type="match status" value="1"/>
</dbReference>
<accession>A0A4P6V533</accession>
<feature type="compositionally biased region" description="Low complexity" evidence="12">
    <location>
        <begin position="304"/>
        <end position="322"/>
    </location>
</feature>
<evidence type="ECO:0000256" key="9">
    <source>
        <dbReference type="ARBA" id="ARBA00023316"/>
    </source>
</evidence>
<dbReference type="Gene3D" id="3.30.1380.10">
    <property type="match status" value="1"/>
</dbReference>
<evidence type="ECO:0000256" key="10">
    <source>
        <dbReference type="ARBA" id="ARBA00093448"/>
    </source>
</evidence>
<evidence type="ECO:0000256" key="2">
    <source>
        <dbReference type="ARBA" id="ARBA00004776"/>
    </source>
</evidence>
<dbReference type="CDD" id="cd14844">
    <property type="entry name" value="Zn-DD-carboxypeptidase_like"/>
    <property type="match status" value="1"/>
</dbReference>
<feature type="compositionally biased region" description="Gly residues" evidence="12">
    <location>
        <begin position="216"/>
        <end position="241"/>
    </location>
</feature>
<feature type="region of interest" description="Disordered" evidence="12">
    <location>
        <begin position="488"/>
        <end position="516"/>
    </location>
</feature>
<evidence type="ECO:0000256" key="5">
    <source>
        <dbReference type="ARBA" id="ARBA00022729"/>
    </source>
</evidence>
<keyword evidence="3" id="KW-0645">Protease</keyword>
<dbReference type="PANTHER" id="PTHR37425:SF1">
    <property type="entry name" value="OUTER MEMBRANE PROTEIN"/>
    <property type="match status" value="1"/>
</dbReference>
<dbReference type="PANTHER" id="PTHR37425">
    <property type="match status" value="1"/>
</dbReference>
<keyword evidence="8" id="KW-0482">Metalloprotease</keyword>
<dbReference type="Proteomes" id="UP000293719">
    <property type="component" value="Chromosome"/>
</dbReference>
<dbReference type="GO" id="GO:0008237">
    <property type="term" value="F:metallopeptidase activity"/>
    <property type="evidence" value="ECO:0007669"/>
    <property type="project" value="UniProtKB-KW"/>
</dbReference>
<keyword evidence="4" id="KW-0479">Metal-binding</keyword>
<feature type="region of interest" description="Disordered" evidence="12">
    <location>
        <begin position="203"/>
        <end position="268"/>
    </location>
</feature>
<comment type="cofactor">
    <cofactor evidence="1">
        <name>Zn(2+)</name>
        <dbReference type="ChEBI" id="CHEBI:29105"/>
    </cofactor>
</comment>
<evidence type="ECO:0000256" key="11">
    <source>
        <dbReference type="ARBA" id="ARBA00093666"/>
    </source>
</evidence>
<sequence length="645" mass="66873">MIALCAVLTPASAQAETRTLKLYNTHTGERDQITFKRNGRYVQSGLNQLNRFLRDHRRNEPTRMDPELFDLVWEVYEASGARDYIHVVSGYRSPATNEMLRRTRGGQAKKSQHMVGKAMDFFIPGVPATRLRELGFKLQGGGVGYYPKSASPYVHLDTGNVRAWPRMSRSQLTRLFPDGKTLHLPPDGRRLPGYQQALAEYNARQRSGQPATFGRSRGGSSGGGGNGGGLLANLFGGGGGGSDDEPTSPRASGPARTAVPAARQEPRETPATVLAALPSRSMPVPSAAPRAVLRQGVPVAVTTPQATASAAPQAPDTPPASTGLPGLRLPTPRAIIPGIGVGDQRPAQAEAPAPQPAPAPAPEPAPEPAPASGPAVLLAELTPPVPQRRPGVLVAAADAPAERRSADQIEASATIAAAAGDDDATALLAAAEATPETTEPTQLALAMPVPSPRPEPQQTANVPTTLAAYAPPTAPVEPMVAPANPEPALRADDAATGAPTGRGGRIAVPAPRPDSADDAVMTAALDTGVRTTAKAGRPSARDAVTVAPPRVPVVPAEQIDPTRFGDWTVSVASVTASGRPTERPQFIKNATRAAPDAVYTAGFSKAPPPDPSRLSGNAVTFLAVARFGSTGGDGQPLQLQIPATN</sequence>
<dbReference type="InterPro" id="IPR010275">
    <property type="entry name" value="MepK"/>
</dbReference>
<dbReference type="InterPro" id="IPR009045">
    <property type="entry name" value="Zn_M74/Hedgehog-like"/>
</dbReference>
<keyword evidence="7" id="KW-0862">Zinc</keyword>
<comment type="pathway">
    <text evidence="2">Cell wall biogenesis; cell wall polysaccharide biosynthesis.</text>
</comment>
<reference evidence="13 14" key="1">
    <citation type="journal article" date="2017" name="Int. J. Syst. Evol. Microbiol.">
        <title>Roseitalea porphyridii gen. nov., sp. nov., isolated from a red alga, and reclassification of Hoeflea suaedae Chung et al. 2013 as Pseudohoeflea suaedae gen. nov., comb. nov.</title>
        <authorList>
            <person name="Hyeon J.W."/>
            <person name="Jeong S.E."/>
            <person name="Baek K."/>
            <person name="Jeon C.O."/>
        </authorList>
    </citation>
    <scope>NUCLEOTIDE SEQUENCE [LARGE SCALE GENOMIC DNA]</scope>
    <source>
        <strain evidence="13 14">MA7-20</strain>
    </source>
</reference>
<proteinExistence type="inferred from homology"/>
<feature type="region of interest" description="Disordered" evidence="12">
    <location>
        <begin position="304"/>
        <end position="373"/>
    </location>
</feature>
<gene>
    <name evidence="13" type="ORF">E0E05_14720</name>
</gene>
<organism evidence="13 14">
    <name type="scientific">Roseitalea porphyridii</name>
    <dbReference type="NCBI Taxonomy" id="1852022"/>
    <lineage>
        <taxon>Bacteria</taxon>
        <taxon>Pseudomonadati</taxon>
        <taxon>Pseudomonadota</taxon>
        <taxon>Alphaproteobacteria</taxon>
        <taxon>Hyphomicrobiales</taxon>
        <taxon>Ahrensiaceae</taxon>
        <taxon>Roseitalea</taxon>
    </lineage>
</organism>
<evidence type="ECO:0000256" key="1">
    <source>
        <dbReference type="ARBA" id="ARBA00001947"/>
    </source>
</evidence>
<protein>
    <recommendedName>
        <fullName evidence="11">Murein endopeptidase K</fullName>
    </recommendedName>
</protein>
<comment type="similarity">
    <text evidence="10">Belongs to the peptidase M15 family.</text>
</comment>
<evidence type="ECO:0000256" key="4">
    <source>
        <dbReference type="ARBA" id="ARBA00022723"/>
    </source>
</evidence>
<evidence type="ECO:0000256" key="8">
    <source>
        <dbReference type="ARBA" id="ARBA00023049"/>
    </source>
</evidence>
<evidence type="ECO:0000313" key="13">
    <source>
        <dbReference type="EMBL" id="QBK32425.1"/>
    </source>
</evidence>
<feature type="compositionally biased region" description="Pro residues" evidence="12">
    <location>
        <begin position="353"/>
        <end position="371"/>
    </location>
</feature>
<keyword evidence="6" id="KW-0378">Hydrolase</keyword>
<dbReference type="GO" id="GO:0071555">
    <property type="term" value="P:cell wall organization"/>
    <property type="evidence" value="ECO:0007669"/>
    <property type="project" value="UniProtKB-KW"/>
</dbReference>
<evidence type="ECO:0000256" key="7">
    <source>
        <dbReference type="ARBA" id="ARBA00022833"/>
    </source>
</evidence>
<keyword evidence="5" id="KW-0732">Signal</keyword>